<keyword evidence="2" id="KW-1185">Reference proteome</keyword>
<sequence length="434" mass="51163">MDRRKFIKSNVFTAMTAGGISLLPDFLFGRSKIGDKKSYAEYLRNSAVPKDELDIFLNQDSWAQFDPEVGYILGNYMPHDGIDNSYTLSTVMKDGKRTNSVYADKPCRINTYGNSFTHCHQVSDAETWQEYLAGHLGEPINNFGMGGFGVYQAYRRLLRREKEDKDSKYVILYMWGDDYVRSVFRCRYASYYTRWNDYGGYMFHGNFWSNIEMDIHTGKLVEMENRINSKEDMYKMSDPEFMYSNLKDDLMLQLYLLSYDMVNSDVDAEGLNKLAHILELPEVDFSSIERMKSSATALKNKYSFEATKYILKKTDEFCKAQRKQLLLVHFDPTNVFKEMVNGKKRYDQEIIDFINNYGYQYFDMNEVHLNDFKKFNLTLDEYMDRYFIGHYTPSGNHFFAYAIKDKIVEWLDPKPITYQQSDDKLIRFKGYLPK</sequence>
<name>A0A327RAC6_9FLAO</name>
<protein>
    <submittedName>
        <fullName evidence="1">Uncharacterized protein</fullName>
    </submittedName>
</protein>
<dbReference type="OrthoDB" id="5168395at2"/>
<proteinExistence type="predicted"/>
<dbReference type="Proteomes" id="UP000249696">
    <property type="component" value="Unassembled WGS sequence"/>
</dbReference>
<comment type="caution">
    <text evidence="1">The sequence shown here is derived from an EMBL/GenBank/DDBJ whole genome shotgun (WGS) entry which is preliminary data.</text>
</comment>
<reference evidence="1 2" key="1">
    <citation type="submission" date="2018-06" db="EMBL/GenBank/DDBJ databases">
        <title>Genomic Encyclopedia of Archaeal and Bacterial Type Strains, Phase II (KMG-II): from individual species to whole genera.</title>
        <authorList>
            <person name="Goeker M."/>
        </authorList>
    </citation>
    <scope>NUCLEOTIDE SEQUENCE [LARGE SCALE GENOMIC DNA]</scope>
    <source>
        <strain evidence="1 2">DSM 23522</strain>
    </source>
</reference>
<organism evidence="1 2">
    <name type="scientific">Arenibacter echinorum</name>
    <dbReference type="NCBI Taxonomy" id="440515"/>
    <lineage>
        <taxon>Bacteria</taxon>
        <taxon>Pseudomonadati</taxon>
        <taxon>Bacteroidota</taxon>
        <taxon>Flavobacteriia</taxon>
        <taxon>Flavobacteriales</taxon>
        <taxon>Flavobacteriaceae</taxon>
        <taxon>Arenibacter</taxon>
    </lineage>
</organism>
<evidence type="ECO:0000313" key="1">
    <source>
        <dbReference type="EMBL" id="RAJ12574.1"/>
    </source>
</evidence>
<dbReference type="EMBL" id="QLLN01000003">
    <property type="protein sequence ID" value="RAJ12574.1"/>
    <property type="molecule type" value="Genomic_DNA"/>
</dbReference>
<accession>A0A327RAC6</accession>
<dbReference type="RefSeq" id="WP_111623306.1">
    <property type="nucleotide sequence ID" value="NZ_QLLN01000003.1"/>
</dbReference>
<dbReference type="SUPFAM" id="SSF52266">
    <property type="entry name" value="SGNH hydrolase"/>
    <property type="match status" value="1"/>
</dbReference>
<dbReference type="AlphaFoldDB" id="A0A327RAC6"/>
<gene>
    <name evidence="1" type="ORF">LV92_01810</name>
</gene>
<evidence type="ECO:0000313" key="2">
    <source>
        <dbReference type="Proteomes" id="UP000249696"/>
    </source>
</evidence>